<keyword evidence="2" id="KW-0812">Transmembrane</keyword>
<proteinExistence type="predicted"/>
<evidence type="ECO:0000259" key="3">
    <source>
        <dbReference type="Pfam" id="PF26465"/>
    </source>
</evidence>
<gene>
    <name evidence="4" type="ORF">KTS37_07210</name>
</gene>
<protein>
    <recommendedName>
        <fullName evidence="3">DUF8142 domain-containing protein</fullName>
    </recommendedName>
</protein>
<dbReference type="InterPro" id="IPR058455">
    <property type="entry name" value="DUF8142"/>
</dbReference>
<dbReference type="EMBL" id="JAHQXE010000002">
    <property type="protein sequence ID" value="MBV0901575.1"/>
    <property type="molecule type" value="Genomic_DNA"/>
</dbReference>
<dbReference type="Pfam" id="PF26465">
    <property type="entry name" value="DUF8142"/>
    <property type="match status" value="1"/>
</dbReference>
<keyword evidence="2" id="KW-1133">Transmembrane helix</keyword>
<dbReference type="RefSeq" id="WP_162412780.1">
    <property type="nucleotide sequence ID" value="NZ_JAHQXE010000002.1"/>
</dbReference>
<dbReference type="AlphaFoldDB" id="A0AA41FZR5"/>
<organism evidence="4 5">
    <name type="scientific">Haloarcula salina</name>
    <dbReference type="NCBI Taxonomy" id="1429914"/>
    <lineage>
        <taxon>Archaea</taxon>
        <taxon>Methanobacteriati</taxon>
        <taxon>Methanobacteriota</taxon>
        <taxon>Stenosarchaea group</taxon>
        <taxon>Halobacteria</taxon>
        <taxon>Halobacteriales</taxon>
        <taxon>Haloarculaceae</taxon>
        <taxon>Haloarcula</taxon>
    </lineage>
</organism>
<evidence type="ECO:0000313" key="5">
    <source>
        <dbReference type="Proteomes" id="UP001166304"/>
    </source>
</evidence>
<evidence type="ECO:0000313" key="4">
    <source>
        <dbReference type="EMBL" id="MBV0901575.1"/>
    </source>
</evidence>
<name>A0AA41FZR5_9EURY</name>
<keyword evidence="5" id="KW-1185">Reference proteome</keyword>
<keyword evidence="2" id="KW-0472">Membrane</keyword>
<feature type="region of interest" description="Disordered" evidence="1">
    <location>
        <begin position="1"/>
        <end position="29"/>
    </location>
</feature>
<comment type="caution">
    <text evidence="4">The sequence shown here is derived from an EMBL/GenBank/DDBJ whole genome shotgun (WGS) entry which is preliminary data.</text>
</comment>
<feature type="transmembrane region" description="Helical" evidence="2">
    <location>
        <begin position="49"/>
        <end position="67"/>
    </location>
</feature>
<evidence type="ECO:0000256" key="2">
    <source>
        <dbReference type="SAM" id="Phobius"/>
    </source>
</evidence>
<sequence>MDDTAEPSARTDDGAGTRTTADLLAGDDADSSDGLLDAEGMNRWQATKYIAPFVGIGLFDLALLLGWGLDPLWGFMILPPILFVSVLGWIAFRTGFASDRTGDPRADDD</sequence>
<dbReference type="Proteomes" id="UP001166304">
    <property type="component" value="Unassembled WGS sequence"/>
</dbReference>
<evidence type="ECO:0000256" key="1">
    <source>
        <dbReference type="SAM" id="MobiDB-lite"/>
    </source>
</evidence>
<reference evidence="4" key="1">
    <citation type="submission" date="2021-06" db="EMBL/GenBank/DDBJ databases">
        <title>New haloarchaea isolates fom saline soil.</title>
        <authorList>
            <person name="Duran-Viseras A."/>
            <person name="Sanchez-Porro C.S."/>
            <person name="Ventosa A."/>
        </authorList>
    </citation>
    <scope>NUCLEOTIDE SEQUENCE</scope>
    <source>
        <strain evidence="4">JCM 18369</strain>
    </source>
</reference>
<feature type="domain" description="DUF8142" evidence="3">
    <location>
        <begin position="20"/>
        <end position="101"/>
    </location>
</feature>
<feature type="transmembrane region" description="Helical" evidence="2">
    <location>
        <begin position="73"/>
        <end position="92"/>
    </location>
</feature>
<accession>A0AA41FZR5</accession>